<protein>
    <submittedName>
        <fullName evidence="2">Uncharacterized protein</fullName>
    </submittedName>
</protein>
<dbReference type="Proteomes" id="UP000002669">
    <property type="component" value="Unassembled WGS sequence"/>
</dbReference>
<dbReference type="RefSeq" id="XP_003171458.1">
    <property type="nucleotide sequence ID" value="XM_003171410.1"/>
</dbReference>
<sequence length="55" mass="5714">MNNPQKGVGGNAQAADMIKGQGSKFQPESGQLGGVFVGQRVGGRPGQWAARRFGK</sequence>
<organism evidence="3">
    <name type="scientific">Arthroderma gypseum (strain ATCC MYA-4604 / CBS 118893)</name>
    <name type="common">Microsporum gypseum</name>
    <dbReference type="NCBI Taxonomy" id="535722"/>
    <lineage>
        <taxon>Eukaryota</taxon>
        <taxon>Fungi</taxon>
        <taxon>Dikarya</taxon>
        <taxon>Ascomycota</taxon>
        <taxon>Pezizomycotina</taxon>
        <taxon>Eurotiomycetes</taxon>
        <taxon>Eurotiomycetidae</taxon>
        <taxon>Onygenales</taxon>
        <taxon>Arthrodermataceae</taxon>
        <taxon>Nannizzia</taxon>
    </lineage>
</organism>
<dbReference type="EMBL" id="DS989826">
    <property type="protein sequence ID" value="EFR03004.1"/>
    <property type="molecule type" value="Genomic_DNA"/>
</dbReference>
<feature type="region of interest" description="Disordered" evidence="1">
    <location>
        <begin position="36"/>
        <end position="55"/>
    </location>
</feature>
<dbReference type="AlphaFoldDB" id="E4V067"/>
<keyword evidence="3" id="KW-1185">Reference proteome</keyword>
<evidence type="ECO:0000313" key="2">
    <source>
        <dbReference type="EMBL" id="EFR03004.1"/>
    </source>
</evidence>
<feature type="compositionally biased region" description="Gly residues" evidence="1">
    <location>
        <begin position="36"/>
        <end position="45"/>
    </location>
</feature>
<evidence type="ECO:0000256" key="1">
    <source>
        <dbReference type="SAM" id="MobiDB-lite"/>
    </source>
</evidence>
<gene>
    <name evidence="2" type="ORF">MGYG_06005</name>
</gene>
<dbReference type="InParanoid" id="E4V067"/>
<name>E4V067_ARTGP</name>
<reference evidence="3" key="1">
    <citation type="journal article" date="2012" name="MBio">
        <title>Comparative genome analysis of Trichophyton rubrum and related dermatophytes reveals candidate genes involved in infection.</title>
        <authorList>
            <person name="Martinez D.A."/>
            <person name="Oliver B.G."/>
            <person name="Graeser Y."/>
            <person name="Goldberg J.M."/>
            <person name="Li W."/>
            <person name="Martinez-Rossi N.M."/>
            <person name="Monod M."/>
            <person name="Shelest E."/>
            <person name="Barton R.C."/>
            <person name="Birch E."/>
            <person name="Brakhage A.A."/>
            <person name="Chen Z."/>
            <person name="Gurr S.J."/>
            <person name="Heiman D."/>
            <person name="Heitman J."/>
            <person name="Kosti I."/>
            <person name="Rossi A."/>
            <person name="Saif S."/>
            <person name="Samalova M."/>
            <person name="Saunders C.W."/>
            <person name="Shea T."/>
            <person name="Summerbell R.C."/>
            <person name="Xu J."/>
            <person name="Young S."/>
            <person name="Zeng Q."/>
            <person name="Birren B.W."/>
            <person name="Cuomo C.A."/>
            <person name="White T.C."/>
        </authorList>
    </citation>
    <scope>NUCLEOTIDE SEQUENCE [LARGE SCALE GENOMIC DNA]</scope>
    <source>
        <strain evidence="3">ATCC MYA-4604 / CBS 118893</strain>
    </source>
</reference>
<dbReference type="VEuPathDB" id="FungiDB:MGYG_06005"/>
<proteinExistence type="predicted"/>
<dbReference type="GeneID" id="10026710"/>
<dbReference type="HOGENOM" id="CLU_3031925_0_0_1"/>
<accession>E4V067</accession>
<evidence type="ECO:0000313" key="3">
    <source>
        <dbReference type="Proteomes" id="UP000002669"/>
    </source>
</evidence>